<dbReference type="InterPro" id="IPR041522">
    <property type="entry name" value="CdaR_GGDEF"/>
</dbReference>
<comment type="caution">
    <text evidence="5">The sequence shown here is derived from an EMBL/GenBank/DDBJ whole genome shotgun (WGS) entry which is preliminary data.</text>
</comment>
<feature type="region of interest" description="Disordered" evidence="2">
    <location>
        <begin position="1"/>
        <end position="35"/>
    </location>
</feature>
<gene>
    <name evidence="5" type="ORF">KVA01_14170</name>
</gene>
<feature type="domain" description="CdaR GGDEF-like" evidence="4">
    <location>
        <begin position="188"/>
        <end position="299"/>
    </location>
</feature>
<reference evidence="5 6" key="1">
    <citation type="submission" date="2019-06" db="EMBL/GenBank/DDBJ databases">
        <title>Whole genome shotgun sequence of Kocuria varians NBRC 15358.</title>
        <authorList>
            <person name="Hosoyama A."/>
            <person name="Uohara A."/>
            <person name="Ohji S."/>
            <person name="Ichikawa N."/>
        </authorList>
    </citation>
    <scope>NUCLEOTIDE SEQUENCE [LARGE SCALE GENOMIC DNA]</scope>
    <source>
        <strain evidence="5 6">NBRC 15358</strain>
    </source>
</reference>
<evidence type="ECO:0000259" key="3">
    <source>
        <dbReference type="Pfam" id="PF13556"/>
    </source>
</evidence>
<sequence length="411" mass="44850">MPTDAAGSASRKSRPSRRGAWSLRSRQQGTPHPRTLENLKANLGQVSTVAVQRLDTSLPWFSQLRADERSELGLLAQRGIASFVRWYENPQEPLWVLTEIFRQAPTDLTRSITLQNALQVLRIVVDVVEEKVPELAQHNDEVALREAVLRFSREVAFAAADVYARAAENRGSWDARLESLVVDGIMRGDHSDSMRSRVSALGWTDQGDVVVMVGRAPATTGPAGVERIRRAAGRHAAECLVAIQTDRLVLVLGGLKDQARSLGKLAAVFGDGPVVHGPAVGSVFEAKQSADRAQAGLRAASAWPQAPRPTHSEDLWPERALNGDPLSLRSMVEAVWEPLSASSTGLVDTLSTYLSVGHSLEATARELFVHANTVRYRLRRVSDITGWDPLLPRDAFVLHCAILAGRLTPDA</sequence>
<feature type="domain" description="PucR C-terminal helix-turn-helix" evidence="3">
    <location>
        <begin position="346"/>
        <end position="404"/>
    </location>
</feature>
<organism evidence="5 6">
    <name type="scientific">Kocuria varians</name>
    <name type="common">Micrococcus varians</name>
    <dbReference type="NCBI Taxonomy" id="1272"/>
    <lineage>
        <taxon>Bacteria</taxon>
        <taxon>Bacillati</taxon>
        <taxon>Actinomycetota</taxon>
        <taxon>Actinomycetes</taxon>
        <taxon>Micrococcales</taxon>
        <taxon>Micrococcaceae</taxon>
        <taxon>Kocuria</taxon>
    </lineage>
</organism>
<dbReference type="Pfam" id="PF13556">
    <property type="entry name" value="HTH_30"/>
    <property type="match status" value="1"/>
</dbReference>
<keyword evidence="6" id="KW-1185">Reference proteome</keyword>
<name>A0A4Y4D4K8_KOCVA</name>
<proteinExistence type="inferred from homology"/>
<evidence type="ECO:0000313" key="6">
    <source>
        <dbReference type="Proteomes" id="UP000315730"/>
    </source>
</evidence>
<dbReference type="RefSeq" id="WP_141269487.1">
    <property type="nucleotide sequence ID" value="NZ_BJNW01000011.1"/>
</dbReference>
<dbReference type="PANTHER" id="PTHR33744">
    <property type="entry name" value="CARBOHYDRATE DIACID REGULATOR"/>
    <property type="match status" value="1"/>
</dbReference>
<evidence type="ECO:0000256" key="2">
    <source>
        <dbReference type="SAM" id="MobiDB-lite"/>
    </source>
</evidence>
<evidence type="ECO:0000256" key="1">
    <source>
        <dbReference type="ARBA" id="ARBA00006754"/>
    </source>
</evidence>
<comment type="similarity">
    <text evidence="1">Belongs to the CdaR family.</text>
</comment>
<dbReference type="InterPro" id="IPR025736">
    <property type="entry name" value="PucR_C-HTH_dom"/>
</dbReference>
<accession>A0A4Y4D4K8</accession>
<dbReference type="STRING" id="1272.GCA_900014985_01665"/>
<protein>
    <submittedName>
        <fullName evidence="5">PucR family transcriptional regulator</fullName>
    </submittedName>
</protein>
<dbReference type="Pfam" id="PF17853">
    <property type="entry name" value="GGDEF_2"/>
    <property type="match status" value="1"/>
</dbReference>
<dbReference type="PANTHER" id="PTHR33744:SF7">
    <property type="entry name" value="PUCR FAMILY TRANSCRIPTIONAL REGULATOR"/>
    <property type="match status" value="1"/>
</dbReference>
<evidence type="ECO:0000259" key="4">
    <source>
        <dbReference type="Pfam" id="PF17853"/>
    </source>
</evidence>
<dbReference type="AlphaFoldDB" id="A0A4Y4D4K8"/>
<dbReference type="OrthoDB" id="3246591at2"/>
<dbReference type="Gene3D" id="1.10.10.2840">
    <property type="entry name" value="PucR C-terminal helix-turn-helix domain"/>
    <property type="match status" value="1"/>
</dbReference>
<dbReference type="InterPro" id="IPR051448">
    <property type="entry name" value="CdaR-like_regulators"/>
</dbReference>
<dbReference type="Proteomes" id="UP000315730">
    <property type="component" value="Unassembled WGS sequence"/>
</dbReference>
<evidence type="ECO:0000313" key="5">
    <source>
        <dbReference type="EMBL" id="GEC99262.1"/>
    </source>
</evidence>
<dbReference type="InterPro" id="IPR042070">
    <property type="entry name" value="PucR_C-HTH_sf"/>
</dbReference>
<dbReference type="EMBL" id="BJNW01000011">
    <property type="protein sequence ID" value="GEC99262.1"/>
    <property type="molecule type" value="Genomic_DNA"/>
</dbReference>